<feature type="transmembrane region" description="Helical" evidence="2">
    <location>
        <begin position="425"/>
        <end position="449"/>
    </location>
</feature>
<feature type="region of interest" description="Disordered" evidence="1">
    <location>
        <begin position="119"/>
        <end position="158"/>
    </location>
</feature>
<dbReference type="EMBL" id="JAKLMC020000060">
    <property type="protein sequence ID" value="KAK5947882.1"/>
    <property type="molecule type" value="Genomic_DNA"/>
</dbReference>
<organism evidence="3 4">
    <name type="scientific">Knufia fluminis</name>
    <dbReference type="NCBI Taxonomy" id="191047"/>
    <lineage>
        <taxon>Eukaryota</taxon>
        <taxon>Fungi</taxon>
        <taxon>Dikarya</taxon>
        <taxon>Ascomycota</taxon>
        <taxon>Pezizomycotina</taxon>
        <taxon>Eurotiomycetes</taxon>
        <taxon>Chaetothyriomycetidae</taxon>
        <taxon>Chaetothyriales</taxon>
        <taxon>Trichomeriaceae</taxon>
        <taxon>Knufia</taxon>
    </lineage>
</organism>
<evidence type="ECO:0000256" key="2">
    <source>
        <dbReference type="SAM" id="Phobius"/>
    </source>
</evidence>
<reference evidence="3 4" key="1">
    <citation type="submission" date="2022-12" db="EMBL/GenBank/DDBJ databases">
        <title>Genomic features and morphological characterization of a novel Knufia sp. strain isolated from spacecraft assembly facility.</title>
        <authorList>
            <person name="Teixeira M."/>
            <person name="Chander A.M."/>
            <person name="Stajich J.E."/>
            <person name="Venkateswaran K."/>
        </authorList>
    </citation>
    <scope>NUCLEOTIDE SEQUENCE [LARGE SCALE GENOMIC DNA]</scope>
    <source>
        <strain evidence="3 4">FJI-L2-BK-P2</strain>
    </source>
</reference>
<evidence type="ECO:0000256" key="1">
    <source>
        <dbReference type="SAM" id="MobiDB-lite"/>
    </source>
</evidence>
<gene>
    <name evidence="3" type="ORF">OHC33_011089</name>
</gene>
<name>A0AAN8I128_9EURO</name>
<accession>A0AAN8I128</accession>
<comment type="caution">
    <text evidence="3">The sequence shown here is derived from an EMBL/GenBank/DDBJ whole genome shotgun (WGS) entry which is preliminary data.</text>
</comment>
<protein>
    <submittedName>
        <fullName evidence="3">Uncharacterized protein</fullName>
    </submittedName>
</protein>
<evidence type="ECO:0000313" key="4">
    <source>
        <dbReference type="Proteomes" id="UP001316803"/>
    </source>
</evidence>
<evidence type="ECO:0000313" key="3">
    <source>
        <dbReference type="EMBL" id="KAK5947882.1"/>
    </source>
</evidence>
<dbReference type="Proteomes" id="UP001316803">
    <property type="component" value="Unassembled WGS sequence"/>
</dbReference>
<dbReference type="AlphaFoldDB" id="A0AAN8I128"/>
<sequence>MYETSTTSSLGPDADFDTALSTIRTTSTITSTTTSWTTLHGVAPQKMRTTITSSLPNPADATFSAEWFTATGTRLAELNAAKVQAASMNMDSEVPTVPAESTTTLTTWNEVATSTMENPPEIVTTSQPAASSNDPQTEMLPTPSTNALPTSAAEPDDSDSFAVWDPATAEVASPTDAPSRSAITTITTTVPAASDPPFMNSTLSSPLSPSTASPAMVTAFSTVLGNTSTITSQTSGITTEYVTMTTTLSDEAPSAPSDKVSESPTSNVVTVTVSPSDTAVTSSGTPTSSDAQTSEIVVADAVSAAISSPTELVTLAASSRATVNTVMPVESTPSLEPASTSTDLQPRDIPEHHIIASPKSIPKPWIDDSGREPIPNLANLAKSMTTSTITLNPGHHPQGHQHQHQQHHQLYPHFSSRYNHLSSPLAISLALSVCLLLSLIFWHTLTTFLRRRRAARELALGLLVYDWNSPSKPPRPDLKKRTRTSQDFVPASPSPTHVSGQHAGKTDPRYWATGRRGIVRRGSMA</sequence>
<feature type="region of interest" description="Disordered" evidence="1">
    <location>
        <begin position="471"/>
        <end position="507"/>
    </location>
</feature>
<feature type="compositionally biased region" description="Polar residues" evidence="1">
    <location>
        <begin position="119"/>
        <end position="136"/>
    </location>
</feature>
<proteinExistence type="predicted"/>
<keyword evidence="4" id="KW-1185">Reference proteome</keyword>
<keyword evidence="2" id="KW-0472">Membrane</keyword>
<keyword evidence="2" id="KW-1133">Transmembrane helix</keyword>
<keyword evidence="2" id="KW-0812">Transmembrane</keyword>